<evidence type="ECO:0000313" key="2">
    <source>
        <dbReference type="Proteomes" id="UP000233535"/>
    </source>
</evidence>
<evidence type="ECO:0000313" key="1">
    <source>
        <dbReference type="EMBL" id="PKQ63902.1"/>
    </source>
</evidence>
<reference evidence="1 2" key="1">
    <citation type="journal article" date="2017" name="Front. Microbiol.">
        <title>Labilibaculum manganireducens gen. nov., sp. nov. and Labilibaculum filiforme sp. nov., Novel Bacteroidetes Isolated from Subsurface Sediments of the Baltic Sea.</title>
        <authorList>
            <person name="Vandieken V."/>
            <person name="Marshall I.P."/>
            <person name="Niemann H."/>
            <person name="Engelen B."/>
            <person name="Cypionka H."/>
        </authorList>
    </citation>
    <scope>NUCLEOTIDE SEQUENCE [LARGE SCALE GENOMIC DNA]</scope>
    <source>
        <strain evidence="1 2">59.16B</strain>
    </source>
</reference>
<dbReference type="Proteomes" id="UP000233535">
    <property type="component" value="Unassembled WGS sequence"/>
</dbReference>
<gene>
    <name evidence="1" type="ORF">BZG02_07785</name>
</gene>
<sequence>MDYQNDFETWKERIEALPLSEVKLPNQPIDEVTASAETLAIEAIKDKESLAKAGLDITFITDLTTLSGAVRYCQAEWMSEYRARQEAQKEWLEQSPEAYDLRDEMLHHFSFVFRNNENVNKKVMRIREGGGHADMIQDLIELAILGEKNPEPLKLIGVDTLLSKAKITSHNMSVLLAESNGSKEENSATKLMRDKAYTLLAEKMSTIREYGRYIFWKNEDRKKKYLND</sequence>
<name>A0A2N3I0S3_9BACT</name>
<organism evidence="1 2">
    <name type="scientific">Labilibaculum filiforme</name>
    <dbReference type="NCBI Taxonomy" id="1940526"/>
    <lineage>
        <taxon>Bacteria</taxon>
        <taxon>Pseudomonadati</taxon>
        <taxon>Bacteroidota</taxon>
        <taxon>Bacteroidia</taxon>
        <taxon>Marinilabiliales</taxon>
        <taxon>Marinifilaceae</taxon>
        <taxon>Labilibaculum</taxon>
    </lineage>
</organism>
<protein>
    <submittedName>
        <fullName evidence="1">Uncharacterized protein</fullName>
    </submittedName>
</protein>
<dbReference type="OrthoDB" id="1115578at2"/>
<accession>A0A2N3I0S3</accession>
<dbReference type="EMBL" id="MVDD01000004">
    <property type="protein sequence ID" value="PKQ63902.1"/>
    <property type="molecule type" value="Genomic_DNA"/>
</dbReference>
<keyword evidence="2" id="KW-1185">Reference proteome</keyword>
<dbReference type="RefSeq" id="WP_101260850.1">
    <property type="nucleotide sequence ID" value="NZ_MVDD01000004.1"/>
</dbReference>
<dbReference type="AlphaFoldDB" id="A0A2N3I0S3"/>
<comment type="caution">
    <text evidence="1">The sequence shown here is derived from an EMBL/GenBank/DDBJ whole genome shotgun (WGS) entry which is preliminary data.</text>
</comment>
<proteinExistence type="predicted"/>